<accession>A0ABT5K4S4</accession>
<dbReference type="RefSeq" id="WP_273673530.1">
    <property type="nucleotide sequence ID" value="NZ_JAQQXR010000009.1"/>
</dbReference>
<dbReference type="EMBL" id="JAQQXR010000009">
    <property type="protein sequence ID" value="MDC8760006.1"/>
    <property type="molecule type" value="Genomic_DNA"/>
</dbReference>
<feature type="signal peptide" evidence="1">
    <location>
        <begin position="1"/>
        <end position="20"/>
    </location>
</feature>
<dbReference type="Pfam" id="PF11308">
    <property type="entry name" value="Glyco_hydro_129"/>
    <property type="match status" value="1"/>
</dbReference>
<proteinExistence type="predicted"/>
<evidence type="ECO:0000256" key="1">
    <source>
        <dbReference type="SAM" id="SignalP"/>
    </source>
</evidence>
<organism evidence="2 3">
    <name type="scientific">Janthinobacterium fluminis</name>
    <dbReference type="NCBI Taxonomy" id="2987524"/>
    <lineage>
        <taxon>Bacteria</taxon>
        <taxon>Pseudomonadati</taxon>
        <taxon>Pseudomonadota</taxon>
        <taxon>Betaproteobacteria</taxon>
        <taxon>Burkholderiales</taxon>
        <taxon>Oxalobacteraceae</taxon>
        <taxon>Janthinobacterium</taxon>
    </lineage>
</organism>
<comment type="caution">
    <text evidence="2">The sequence shown here is derived from an EMBL/GenBank/DDBJ whole genome shotgun (WGS) entry which is preliminary data.</text>
</comment>
<dbReference type="Proteomes" id="UP001221208">
    <property type="component" value="Unassembled WGS sequence"/>
</dbReference>
<reference evidence="2 3" key="1">
    <citation type="submission" date="2022-10" db="EMBL/GenBank/DDBJ databases">
        <title>Janthinobacterium sp. hw3 Genome sequencing.</title>
        <authorList>
            <person name="Park S."/>
        </authorList>
    </citation>
    <scope>NUCLEOTIDE SEQUENCE [LARGE SCALE GENOMIC DNA]</scope>
    <source>
        <strain evidence="3">hw3</strain>
    </source>
</reference>
<dbReference type="GO" id="GO:0016787">
    <property type="term" value="F:hydrolase activity"/>
    <property type="evidence" value="ECO:0007669"/>
    <property type="project" value="UniProtKB-KW"/>
</dbReference>
<evidence type="ECO:0000313" key="3">
    <source>
        <dbReference type="Proteomes" id="UP001221208"/>
    </source>
</evidence>
<keyword evidence="2" id="KW-0378">Hydrolase</keyword>
<keyword evidence="3" id="KW-1185">Reference proteome</keyword>
<dbReference type="InterPro" id="IPR021459">
    <property type="entry name" value="GH101-related"/>
</dbReference>
<protein>
    <submittedName>
        <fullName evidence="2">Glycoside hydrolase</fullName>
    </submittedName>
</protein>
<gene>
    <name evidence="2" type="ORF">OIK44_20675</name>
</gene>
<sequence length="744" mass="81132">MLIPRPLSFFLLLAPLWAQAASTLENALWRVEVEPATLALRVQPAGGPVVALSGGVAKRTVSVLQQSASRLQWQWNAGAYRLELELKERDLLLSVHAKAAGELQLLRQPAAALGRGMILPLAEGHYVPAGDAVWRKFLLDLDEFNTSQDMSLPMWGLDHGAFSLSWLMVNPFNNRVKVARDGDGVGLTLSHEFVSLAPATPMSLILHLGGADPLAGAKRYRDWLVAEGRFESLKEKIARSPEGAKLLGASHAYLWGGGLLAPADVKDWPGFLAVLRGDGALPARLRGYFDREAGAALADVRAVPERYQQRLLVDAVNAALTAVARESWQTAAPDAVVMAGRYGELRGEVARTFGRSLTPEPGAWGGGVSVATMKKIRKAGLPRLWLGLGEGWEGGLWHPEAVGAGVEAGYLVAPYDSYETALKPGSNPDWATAHLGEKVYRDCAIVLKGGLFKAGFQKSGRYTDPHCVRPVLQARVRAVAAKAGFNSWFLDAYATGMVYDSYRAEAPLTQSQNAAGSMEASRWISDALKLPTGSEDGNGPTAQGILFAHGMQTPVVGWGDKDMQKDKNSPYFLGSWFPAPQPTVFFRQVPLKEALRAIHFNPATRLPLYQAVFHGSVVTTNHWLFDSLKFANVRGDSELAQLLYNVPPLYHLSGDTLEQRLPIMKRQDAFFRPLHQRLATEPMTAFNWLSSDRLLQETRFGDGTRLIANFGDKDQQLDGRRLLKRSVTAINGDGSSTVYVAAGE</sequence>
<name>A0ABT5K4S4_9BURK</name>
<evidence type="ECO:0000313" key="2">
    <source>
        <dbReference type="EMBL" id="MDC8760006.1"/>
    </source>
</evidence>
<keyword evidence="1" id="KW-0732">Signal</keyword>
<feature type="chain" id="PRO_5045686246" evidence="1">
    <location>
        <begin position="21"/>
        <end position="744"/>
    </location>
</feature>